<proteinExistence type="predicted"/>
<reference evidence="1 2" key="2">
    <citation type="journal article" date="2017" name="Sci. Rep.">
        <title>Ant-infecting Ophiocordyceps genomes reveal a high diversity of potential behavioral manipulation genes and a possible major role for enterotoxins.</title>
        <authorList>
            <person name="de Bekker C."/>
            <person name="Ohm R.A."/>
            <person name="Evans H.C."/>
            <person name="Brachmann A."/>
            <person name="Hughes D.P."/>
        </authorList>
    </citation>
    <scope>NUCLEOTIDE SEQUENCE [LARGE SCALE GENOMIC DNA]</scope>
    <source>
        <strain evidence="1 2">SC16a</strain>
    </source>
</reference>
<evidence type="ECO:0000313" key="1">
    <source>
        <dbReference type="EMBL" id="PFH56849.1"/>
    </source>
</evidence>
<evidence type="ECO:0000313" key="2">
    <source>
        <dbReference type="Proteomes" id="UP000037136"/>
    </source>
</evidence>
<dbReference type="Proteomes" id="UP000037136">
    <property type="component" value="Unassembled WGS sequence"/>
</dbReference>
<organism evidence="1 2">
    <name type="scientific">Ophiocordyceps unilateralis</name>
    <name type="common">Zombie-ant fungus</name>
    <name type="synonym">Torrubia unilateralis</name>
    <dbReference type="NCBI Taxonomy" id="268505"/>
    <lineage>
        <taxon>Eukaryota</taxon>
        <taxon>Fungi</taxon>
        <taxon>Dikarya</taxon>
        <taxon>Ascomycota</taxon>
        <taxon>Pezizomycotina</taxon>
        <taxon>Sordariomycetes</taxon>
        <taxon>Hypocreomycetidae</taxon>
        <taxon>Hypocreales</taxon>
        <taxon>Ophiocordycipitaceae</taxon>
        <taxon>Ophiocordyceps</taxon>
    </lineage>
</organism>
<dbReference type="EMBL" id="LAZP02000498">
    <property type="protein sequence ID" value="PFH56849.1"/>
    <property type="molecule type" value="Genomic_DNA"/>
</dbReference>
<comment type="caution">
    <text evidence="1">The sequence shown here is derived from an EMBL/GenBank/DDBJ whole genome shotgun (WGS) entry which is preliminary data.</text>
</comment>
<sequence length="126" mass="14142">MSRRTPSVGSTAHELSAVVVRFALSKQDLETQLESTSRSRRVRDQTEAHSVERVYIKPLLSRYPSSWGDSPQLGPSPNHVHRLNPIEQRAAYSKRARLGPTDEHVGGALVLVNRLFIFSAGRDWPL</sequence>
<reference evidence="1 2" key="1">
    <citation type="journal article" date="2015" name="BMC Genomics">
        <title>Gene expression during zombie ant biting behavior reflects the complexity underlying fungal parasitic behavioral manipulation.</title>
        <authorList>
            <person name="de Bekker C."/>
            <person name="Ohm R.A."/>
            <person name="Loreto R.G."/>
            <person name="Sebastian A."/>
            <person name="Albert I."/>
            <person name="Merrow M."/>
            <person name="Brachmann A."/>
            <person name="Hughes D.P."/>
        </authorList>
    </citation>
    <scope>NUCLEOTIDE SEQUENCE [LARGE SCALE GENOMIC DNA]</scope>
    <source>
        <strain evidence="1 2">SC16a</strain>
    </source>
</reference>
<gene>
    <name evidence="1" type="ORF">XA68_15856</name>
</gene>
<keyword evidence="2" id="KW-1185">Reference proteome</keyword>
<name>A0A2A9P5Z3_OPHUN</name>
<accession>A0A2A9P5Z3</accession>
<protein>
    <submittedName>
        <fullName evidence="1">Uncharacterized protein</fullName>
    </submittedName>
</protein>
<dbReference type="AlphaFoldDB" id="A0A2A9P5Z3"/>